<dbReference type="eggNOG" id="KOG1509">
    <property type="taxonomic scope" value="Eukaryota"/>
</dbReference>
<reference evidence="5" key="2">
    <citation type="submission" date="2012-11" db="EMBL/GenBank/DDBJ databases">
        <authorList>
            <person name="Kuo A."/>
            <person name="Curtis B.A."/>
            <person name="Tanifuji G."/>
            <person name="Burki F."/>
            <person name="Gruber A."/>
            <person name="Irimia M."/>
            <person name="Maruyama S."/>
            <person name="Arias M.C."/>
            <person name="Ball S.G."/>
            <person name="Gile G.H."/>
            <person name="Hirakawa Y."/>
            <person name="Hopkins J.F."/>
            <person name="Rensing S.A."/>
            <person name="Schmutz J."/>
            <person name="Symeonidi A."/>
            <person name="Elias M."/>
            <person name="Eveleigh R.J."/>
            <person name="Herman E.K."/>
            <person name="Klute M.J."/>
            <person name="Nakayama T."/>
            <person name="Obornik M."/>
            <person name="Reyes-Prieto A."/>
            <person name="Armbrust E.V."/>
            <person name="Aves S.J."/>
            <person name="Beiko R.G."/>
            <person name="Coutinho P."/>
            <person name="Dacks J.B."/>
            <person name="Durnford D.G."/>
            <person name="Fast N.M."/>
            <person name="Green B.R."/>
            <person name="Grisdale C."/>
            <person name="Hempe F."/>
            <person name="Henrissat B."/>
            <person name="Hoppner M.P."/>
            <person name="Ishida K.-I."/>
            <person name="Kim E."/>
            <person name="Koreny L."/>
            <person name="Kroth P.G."/>
            <person name="Liu Y."/>
            <person name="Malik S.-B."/>
            <person name="Maier U.G."/>
            <person name="McRose D."/>
            <person name="Mock T."/>
            <person name="Neilson J.A."/>
            <person name="Onodera N.T."/>
            <person name="Poole A.M."/>
            <person name="Pritham E.J."/>
            <person name="Richards T.A."/>
            <person name="Rocap G."/>
            <person name="Roy S.W."/>
            <person name="Sarai C."/>
            <person name="Schaack S."/>
            <person name="Shirato S."/>
            <person name="Slamovits C.H."/>
            <person name="Spencer D.F."/>
            <person name="Suzuki S."/>
            <person name="Worden A.Z."/>
            <person name="Zauner S."/>
            <person name="Barry K."/>
            <person name="Bell C."/>
            <person name="Bharti A.K."/>
            <person name="Crow J.A."/>
            <person name="Grimwood J."/>
            <person name="Kramer R."/>
            <person name="Lindquist E."/>
            <person name="Lucas S."/>
            <person name="Salamov A."/>
            <person name="McFadden G.I."/>
            <person name="Lane C.E."/>
            <person name="Keeling P.J."/>
            <person name="Gray M.W."/>
            <person name="Grigoriev I.V."/>
            <person name="Archibald J.M."/>
        </authorList>
    </citation>
    <scope>NUCLEOTIDE SEQUENCE</scope>
    <source>
        <strain evidence="5">CCMP2712</strain>
    </source>
</reference>
<dbReference type="OMA" id="DYQKEDN"/>
<proteinExistence type="inferred from homology"/>
<dbReference type="PANTHER" id="PTHR43213:SF4">
    <property type="entry name" value="7-METHYL-GTP PYROPHOSPHATASE"/>
    <property type="match status" value="1"/>
</dbReference>
<reference evidence="3 5" key="1">
    <citation type="journal article" date="2012" name="Nature">
        <title>Algal genomes reveal evolutionary mosaicism and the fate of nucleomorphs.</title>
        <authorList>
            <consortium name="DOE Joint Genome Institute"/>
            <person name="Curtis B.A."/>
            <person name="Tanifuji G."/>
            <person name="Burki F."/>
            <person name="Gruber A."/>
            <person name="Irimia M."/>
            <person name="Maruyama S."/>
            <person name="Arias M.C."/>
            <person name="Ball S.G."/>
            <person name="Gile G.H."/>
            <person name="Hirakawa Y."/>
            <person name="Hopkins J.F."/>
            <person name="Kuo A."/>
            <person name="Rensing S.A."/>
            <person name="Schmutz J."/>
            <person name="Symeonidi A."/>
            <person name="Elias M."/>
            <person name="Eveleigh R.J."/>
            <person name="Herman E.K."/>
            <person name="Klute M.J."/>
            <person name="Nakayama T."/>
            <person name="Obornik M."/>
            <person name="Reyes-Prieto A."/>
            <person name="Armbrust E.V."/>
            <person name="Aves S.J."/>
            <person name="Beiko R.G."/>
            <person name="Coutinho P."/>
            <person name="Dacks J.B."/>
            <person name="Durnford D.G."/>
            <person name="Fast N.M."/>
            <person name="Green B.R."/>
            <person name="Grisdale C.J."/>
            <person name="Hempel F."/>
            <person name="Henrissat B."/>
            <person name="Hoppner M.P."/>
            <person name="Ishida K."/>
            <person name="Kim E."/>
            <person name="Koreny L."/>
            <person name="Kroth P.G."/>
            <person name="Liu Y."/>
            <person name="Malik S.B."/>
            <person name="Maier U.G."/>
            <person name="McRose D."/>
            <person name="Mock T."/>
            <person name="Neilson J.A."/>
            <person name="Onodera N.T."/>
            <person name="Poole A.M."/>
            <person name="Pritham E.J."/>
            <person name="Richards T.A."/>
            <person name="Rocap G."/>
            <person name="Roy S.W."/>
            <person name="Sarai C."/>
            <person name="Schaack S."/>
            <person name="Shirato S."/>
            <person name="Slamovits C.H."/>
            <person name="Spencer D.F."/>
            <person name="Suzuki S."/>
            <person name="Worden A.Z."/>
            <person name="Zauner S."/>
            <person name="Barry K."/>
            <person name="Bell C."/>
            <person name="Bharti A.K."/>
            <person name="Crow J.A."/>
            <person name="Grimwood J."/>
            <person name="Kramer R."/>
            <person name="Lindquist E."/>
            <person name="Lucas S."/>
            <person name="Salamov A."/>
            <person name="McFadden G.I."/>
            <person name="Lane C.E."/>
            <person name="Keeling P.J."/>
            <person name="Gray M.W."/>
            <person name="Grigoriev I.V."/>
            <person name="Archibald J.M."/>
        </authorList>
    </citation>
    <scope>NUCLEOTIDE SEQUENCE</scope>
    <source>
        <strain evidence="3 5">CCMP2712</strain>
    </source>
</reference>
<dbReference type="OrthoDB" id="10267058at2759"/>
<dbReference type="InterPro" id="IPR003697">
    <property type="entry name" value="Maf-like"/>
</dbReference>
<dbReference type="KEGG" id="gtt:GUITHDRAFT_163800"/>
<gene>
    <name evidence="3" type="ORF">GUITHDRAFT_163800</name>
</gene>
<evidence type="ECO:0000313" key="4">
    <source>
        <dbReference type="EnsemblProtists" id="EKX43588"/>
    </source>
</evidence>
<dbReference type="PANTHER" id="PTHR43213">
    <property type="entry name" value="BIFUNCTIONAL DTTP/UTP PYROPHOSPHATASE/METHYLTRANSFERASE PROTEIN-RELATED"/>
    <property type="match status" value="1"/>
</dbReference>
<name>L1J4X7_GUITC</name>
<dbReference type="AlphaFoldDB" id="L1J4X7"/>
<evidence type="ECO:0000256" key="2">
    <source>
        <dbReference type="SAM" id="MobiDB-lite"/>
    </source>
</evidence>
<protein>
    <submittedName>
        <fullName evidence="3 4">Uncharacterized protein</fullName>
    </submittedName>
</protein>
<evidence type="ECO:0000256" key="1">
    <source>
        <dbReference type="ARBA" id="ARBA00022801"/>
    </source>
</evidence>
<dbReference type="Proteomes" id="UP000011087">
    <property type="component" value="Unassembled WGS sequence"/>
</dbReference>
<accession>L1J4X7</accession>
<dbReference type="HAMAP" id="MF_00528">
    <property type="entry name" value="Maf"/>
    <property type="match status" value="1"/>
</dbReference>
<organism evidence="3">
    <name type="scientific">Guillardia theta (strain CCMP2712)</name>
    <name type="common">Cryptophyte</name>
    <dbReference type="NCBI Taxonomy" id="905079"/>
    <lineage>
        <taxon>Eukaryota</taxon>
        <taxon>Cryptophyceae</taxon>
        <taxon>Pyrenomonadales</taxon>
        <taxon>Geminigeraceae</taxon>
        <taxon>Guillardia</taxon>
    </lineage>
</organism>
<dbReference type="SUPFAM" id="SSF52972">
    <property type="entry name" value="ITPase-like"/>
    <property type="match status" value="1"/>
</dbReference>
<dbReference type="Pfam" id="PF02545">
    <property type="entry name" value="Maf"/>
    <property type="match status" value="1"/>
</dbReference>
<dbReference type="GO" id="GO:0047429">
    <property type="term" value="F:nucleoside triphosphate diphosphatase activity"/>
    <property type="evidence" value="ECO:0007669"/>
    <property type="project" value="InterPro"/>
</dbReference>
<dbReference type="EMBL" id="JH993009">
    <property type="protein sequence ID" value="EKX43588.1"/>
    <property type="molecule type" value="Genomic_DNA"/>
</dbReference>
<dbReference type="GeneID" id="17300284"/>
<dbReference type="Gene3D" id="3.90.950.10">
    <property type="match status" value="1"/>
</dbReference>
<feature type="compositionally biased region" description="Acidic residues" evidence="2">
    <location>
        <begin position="1"/>
        <end position="11"/>
    </location>
</feature>
<dbReference type="RefSeq" id="XP_005830568.1">
    <property type="nucleotide sequence ID" value="XM_005830511.1"/>
</dbReference>
<dbReference type="InterPro" id="IPR029001">
    <property type="entry name" value="ITPase-like_fam"/>
</dbReference>
<dbReference type="EnsemblProtists" id="EKX43588">
    <property type="protein sequence ID" value="EKX43588"/>
    <property type="gene ID" value="GUITHDRAFT_163800"/>
</dbReference>
<keyword evidence="1" id="KW-0378">Hydrolase</keyword>
<evidence type="ECO:0000313" key="5">
    <source>
        <dbReference type="Proteomes" id="UP000011087"/>
    </source>
</evidence>
<dbReference type="HOGENOM" id="CLU_040416_4_1_1"/>
<sequence>MGGSDGAEEMDGYAGSDGAEEMDGYAGSDGAEEMDGYAGSDGAEEIDGYAGSDGAEEMDGYAGSDGAEEIDGYTGSDGAEETEDRLLTVDFTWSAALAQSTQDLKWEKPANVKVVLGSQSFYRKALLGDLGIEFECFPADIDEKAIRFDDPEELVKAIANAKADTLLSRHCREGVWVNPDGSKHEGVTLLVTSDQVVVHEGRILEKPESEEEARAFITGYTTSPPSTVSAIVVTNVSNGKRVCGIDRAAVVFKSIPAEVIELLIKDEATMHCCGGLVVEEPKVQPYIDRIEGGEEEKDRFSSREADAISGMDSVMGLGKAVTRDLLVKALE</sequence>
<reference evidence="4" key="3">
    <citation type="submission" date="2016-03" db="UniProtKB">
        <authorList>
            <consortium name="EnsemblProtists"/>
        </authorList>
    </citation>
    <scope>IDENTIFICATION</scope>
</reference>
<evidence type="ECO:0000313" key="3">
    <source>
        <dbReference type="EMBL" id="EKX43588.1"/>
    </source>
</evidence>
<dbReference type="PaxDb" id="55529-EKX43588"/>
<feature type="region of interest" description="Disordered" evidence="2">
    <location>
        <begin position="1"/>
        <end position="79"/>
    </location>
</feature>
<keyword evidence="5" id="KW-1185">Reference proteome</keyword>
<dbReference type="STRING" id="905079.L1J4X7"/>